<feature type="region of interest" description="Disordered" evidence="1">
    <location>
        <begin position="1"/>
        <end position="30"/>
    </location>
</feature>
<organism evidence="2">
    <name type="scientific">Arundo donax</name>
    <name type="common">Giant reed</name>
    <name type="synonym">Donax arundinaceus</name>
    <dbReference type="NCBI Taxonomy" id="35708"/>
    <lineage>
        <taxon>Eukaryota</taxon>
        <taxon>Viridiplantae</taxon>
        <taxon>Streptophyta</taxon>
        <taxon>Embryophyta</taxon>
        <taxon>Tracheophyta</taxon>
        <taxon>Spermatophyta</taxon>
        <taxon>Magnoliopsida</taxon>
        <taxon>Liliopsida</taxon>
        <taxon>Poales</taxon>
        <taxon>Poaceae</taxon>
        <taxon>PACMAD clade</taxon>
        <taxon>Arundinoideae</taxon>
        <taxon>Arundineae</taxon>
        <taxon>Arundo</taxon>
    </lineage>
</organism>
<name>A0A0A9ABP8_ARUDO</name>
<dbReference type="EMBL" id="GBRH01253413">
    <property type="protein sequence ID" value="JAD44482.1"/>
    <property type="molecule type" value="Transcribed_RNA"/>
</dbReference>
<accession>A0A0A9ABP8</accession>
<evidence type="ECO:0000313" key="2">
    <source>
        <dbReference type="EMBL" id="JAD44482.1"/>
    </source>
</evidence>
<evidence type="ECO:0000256" key="1">
    <source>
        <dbReference type="SAM" id="MobiDB-lite"/>
    </source>
</evidence>
<reference evidence="2" key="1">
    <citation type="submission" date="2014-09" db="EMBL/GenBank/DDBJ databases">
        <authorList>
            <person name="Magalhaes I.L.F."/>
            <person name="Oliveira U."/>
            <person name="Santos F.R."/>
            <person name="Vidigal T.H.D.A."/>
            <person name="Brescovit A.D."/>
            <person name="Santos A.J."/>
        </authorList>
    </citation>
    <scope>NUCLEOTIDE SEQUENCE</scope>
    <source>
        <tissue evidence="2">Shoot tissue taken approximately 20 cm above the soil surface</tissue>
    </source>
</reference>
<protein>
    <submittedName>
        <fullName evidence="2">Uncharacterized protein</fullName>
    </submittedName>
</protein>
<reference evidence="2" key="2">
    <citation type="journal article" date="2015" name="Data Brief">
        <title>Shoot transcriptome of the giant reed, Arundo donax.</title>
        <authorList>
            <person name="Barrero R.A."/>
            <person name="Guerrero F.D."/>
            <person name="Moolhuijzen P."/>
            <person name="Goolsby J.A."/>
            <person name="Tidwell J."/>
            <person name="Bellgard S.E."/>
            <person name="Bellgard M.I."/>
        </authorList>
    </citation>
    <scope>NUCLEOTIDE SEQUENCE</scope>
    <source>
        <tissue evidence="2">Shoot tissue taken approximately 20 cm above the soil surface</tissue>
    </source>
</reference>
<dbReference type="AlphaFoldDB" id="A0A0A9ABP8"/>
<sequence>MAGISSAPAPCTRRKGKEERERRGSRGGGV</sequence>
<proteinExistence type="predicted"/>